<evidence type="ECO:0000313" key="3">
    <source>
        <dbReference type="EMBL" id="MTW20838.1"/>
    </source>
</evidence>
<name>A0A6N8EBV5_9GAMM</name>
<dbReference type="AlphaFoldDB" id="A0A6N8EBV5"/>
<protein>
    <submittedName>
        <fullName evidence="3">DNA repair exonuclease</fullName>
    </submittedName>
</protein>
<reference evidence="3 4" key="1">
    <citation type="submission" date="2019-11" db="EMBL/GenBank/DDBJ databases">
        <title>Whole-genome sequence of the anaerobic purple sulfur bacterium Allochromatium palmeri DSM 15591.</title>
        <authorList>
            <person name="Kyndt J.A."/>
            <person name="Meyer T.E."/>
        </authorList>
    </citation>
    <scope>NUCLEOTIDE SEQUENCE [LARGE SCALE GENOMIC DNA]</scope>
    <source>
        <strain evidence="3 4">DSM 15591</strain>
    </source>
</reference>
<dbReference type="CDD" id="cd00840">
    <property type="entry name" value="MPP_Mre11_N"/>
    <property type="match status" value="1"/>
</dbReference>
<evidence type="ECO:0000313" key="4">
    <source>
        <dbReference type="Proteomes" id="UP000434044"/>
    </source>
</evidence>
<dbReference type="InterPro" id="IPR050535">
    <property type="entry name" value="DNA_Repair-Maintenance_Comp"/>
</dbReference>
<dbReference type="InterPro" id="IPR029052">
    <property type="entry name" value="Metallo-depent_PP-like"/>
</dbReference>
<evidence type="ECO:0000256" key="1">
    <source>
        <dbReference type="ARBA" id="ARBA00022801"/>
    </source>
</evidence>
<dbReference type="Gene3D" id="3.60.21.10">
    <property type="match status" value="1"/>
</dbReference>
<dbReference type="Pfam" id="PF00149">
    <property type="entry name" value="Metallophos"/>
    <property type="match status" value="1"/>
</dbReference>
<dbReference type="GO" id="GO:0004527">
    <property type="term" value="F:exonuclease activity"/>
    <property type="evidence" value="ECO:0007669"/>
    <property type="project" value="UniProtKB-KW"/>
</dbReference>
<accession>A0A6N8EBV5</accession>
<dbReference type="InterPro" id="IPR004843">
    <property type="entry name" value="Calcineurin-like_PHP"/>
</dbReference>
<keyword evidence="3" id="KW-0269">Exonuclease</keyword>
<keyword evidence="4" id="KW-1185">Reference proteome</keyword>
<dbReference type="InterPro" id="IPR041796">
    <property type="entry name" value="Mre11_N"/>
</dbReference>
<dbReference type="PANTHER" id="PTHR30337">
    <property type="entry name" value="COMPONENT OF ATP-DEPENDENT DSDNA EXONUCLEASE"/>
    <property type="match status" value="1"/>
</dbReference>
<keyword evidence="3" id="KW-0540">Nuclease</keyword>
<dbReference type="InterPro" id="IPR014576">
    <property type="entry name" value="Pesterase_YhaO"/>
</dbReference>
<proteinExistence type="predicted"/>
<sequence length="416" mass="45897">MKFIHAADIHLDSPLRGLERYEGAPTEALRGATRQAFERLVDLALHEPVDAVLLAGDLYDGDWKDYNTGLFFARQMARLRAADIPVFVIAGNHDAASQITRVLQLPDNVHLFSTRAPETCVREDLGLAVHGQGFATRAVSDDLTRAYPRSCSGLFNIGLLHTSLDGRPGHEVYAPCSRDGLRALGYDYWALGHVHRHEVVDETPWIVFPGNLQGRHARETGAKGCCLVEVEDGRVQRVEHRPLDVARWFDCRVDLSEAASLEEVYARAGPPLSAALDAADGRLAAVRLRFAGVCAVHPRLRAVQDQVINECRAQANAIGGEAMWVEKVLVETRRAPSAAERLARDEAFDSLLSTIHELELDGERLERLSAEFSDLAAKLPPEIRSGDEPCDPGSAEFLRQSLDEAQELLLARLLDQ</sequence>
<keyword evidence="1" id="KW-0378">Hydrolase</keyword>
<gene>
    <name evidence="3" type="ORF">GJ668_06965</name>
</gene>
<evidence type="ECO:0000259" key="2">
    <source>
        <dbReference type="Pfam" id="PF00149"/>
    </source>
</evidence>
<dbReference type="EMBL" id="WNKT01000010">
    <property type="protein sequence ID" value="MTW20838.1"/>
    <property type="molecule type" value="Genomic_DNA"/>
</dbReference>
<dbReference type="SUPFAM" id="SSF56300">
    <property type="entry name" value="Metallo-dependent phosphatases"/>
    <property type="match status" value="1"/>
</dbReference>
<dbReference type="PANTHER" id="PTHR30337:SF7">
    <property type="entry name" value="PHOSPHOESTERASE"/>
    <property type="match status" value="1"/>
</dbReference>
<dbReference type="PIRSF" id="PIRSF033091">
    <property type="entry name" value="Pesterase_YhaO"/>
    <property type="match status" value="1"/>
</dbReference>
<dbReference type="RefSeq" id="WP_186342940.1">
    <property type="nucleotide sequence ID" value="NZ_WNKT01000010.1"/>
</dbReference>
<feature type="domain" description="Calcineurin-like phosphoesterase" evidence="2">
    <location>
        <begin position="1"/>
        <end position="196"/>
    </location>
</feature>
<comment type="caution">
    <text evidence="3">The sequence shown here is derived from an EMBL/GenBank/DDBJ whole genome shotgun (WGS) entry which is preliminary data.</text>
</comment>
<organism evidence="3 4">
    <name type="scientific">Allochromatium palmeri</name>
    <dbReference type="NCBI Taxonomy" id="231048"/>
    <lineage>
        <taxon>Bacteria</taxon>
        <taxon>Pseudomonadati</taxon>
        <taxon>Pseudomonadota</taxon>
        <taxon>Gammaproteobacteria</taxon>
        <taxon>Chromatiales</taxon>
        <taxon>Chromatiaceae</taxon>
        <taxon>Allochromatium</taxon>
    </lineage>
</organism>
<dbReference type="Proteomes" id="UP000434044">
    <property type="component" value="Unassembled WGS sequence"/>
</dbReference>